<feature type="compositionally biased region" description="Basic and acidic residues" evidence="1">
    <location>
        <begin position="152"/>
        <end position="163"/>
    </location>
</feature>
<feature type="region of interest" description="Disordered" evidence="1">
    <location>
        <begin position="152"/>
        <end position="171"/>
    </location>
</feature>
<dbReference type="Proteomes" id="UP000605148">
    <property type="component" value="Unassembled WGS sequence"/>
</dbReference>
<sequence length="300" mass="33888">MTKSATIKNGGDNIAVGFNYDAIPAALREQLRSDAIAIRADLIAGARSLMEAGEKLAHWRDTLPHGAWLPWVEAETGMSEQWARDAINVYLRFRDNPLFLTDEGLALPQTALVRLATAPYTAFAEVRECLERGERLRVSDVSKIVKHHRELAEKNADVPDPPRKLKANKRSASEELRSLADRARDELIPLVIERLVEVLKIIEEAEAGKPNKKKLEKDLRTRAQWLTDALEQLTQRRSGSEIKLVSNTFLDRQTHEPGSWAELSAFLHDIAHSMAWERILVSDVPELLRRGRETLRAVLC</sequence>
<dbReference type="EMBL" id="BMFA01000001">
    <property type="protein sequence ID" value="GGB34604.1"/>
    <property type="molecule type" value="Genomic_DNA"/>
</dbReference>
<proteinExistence type="predicted"/>
<reference evidence="2" key="1">
    <citation type="journal article" date="2014" name="Int. J. Syst. Evol. Microbiol.">
        <title>Complete genome sequence of Corynebacterium casei LMG S-19264T (=DSM 44701T), isolated from a smear-ripened cheese.</title>
        <authorList>
            <consortium name="US DOE Joint Genome Institute (JGI-PGF)"/>
            <person name="Walter F."/>
            <person name="Albersmeier A."/>
            <person name="Kalinowski J."/>
            <person name="Ruckert C."/>
        </authorList>
    </citation>
    <scope>NUCLEOTIDE SEQUENCE</scope>
    <source>
        <strain evidence="2">CGMCC 1.12426</strain>
    </source>
</reference>
<keyword evidence="3" id="KW-1185">Reference proteome</keyword>
<name>A0A916T7G6_9HYPH</name>
<gene>
    <name evidence="2" type="ORF">GCM10011316_03360</name>
</gene>
<evidence type="ECO:0008006" key="4">
    <source>
        <dbReference type="Google" id="ProtNLM"/>
    </source>
</evidence>
<reference evidence="2" key="2">
    <citation type="submission" date="2020-09" db="EMBL/GenBank/DDBJ databases">
        <authorList>
            <person name="Sun Q."/>
            <person name="Zhou Y."/>
        </authorList>
    </citation>
    <scope>NUCLEOTIDE SEQUENCE</scope>
    <source>
        <strain evidence="2">CGMCC 1.12426</strain>
    </source>
</reference>
<dbReference type="AlphaFoldDB" id="A0A916T7G6"/>
<evidence type="ECO:0000313" key="3">
    <source>
        <dbReference type="Proteomes" id="UP000605148"/>
    </source>
</evidence>
<comment type="caution">
    <text evidence="2">The sequence shown here is derived from an EMBL/GenBank/DDBJ whole genome shotgun (WGS) entry which is preliminary data.</text>
</comment>
<accession>A0A916T7G6</accession>
<protein>
    <recommendedName>
        <fullName evidence="4">DUF3102 domain-containing protein</fullName>
    </recommendedName>
</protein>
<evidence type="ECO:0000313" key="2">
    <source>
        <dbReference type="EMBL" id="GGB34604.1"/>
    </source>
</evidence>
<dbReference type="OrthoDB" id="8097345at2"/>
<organism evidence="2 3">
    <name type="scientific">Roseibium aquae</name>
    <dbReference type="NCBI Taxonomy" id="1323746"/>
    <lineage>
        <taxon>Bacteria</taxon>
        <taxon>Pseudomonadati</taxon>
        <taxon>Pseudomonadota</taxon>
        <taxon>Alphaproteobacteria</taxon>
        <taxon>Hyphomicrobiales</taxon>
        <taxon>Stappiaceae</taxon>
        <taxon>Roseibium</taxon>
    </lineage>
</organism>
<dbReference type="RefSeq" id="WP_150493800.1">
    <property type="nucleotide sequence ID" value="NZ_BMFA01000001.1"/>
</dbReference>
<evidence type="ECO:0000256" key="1">
    <source>
        <dbReference type="SAM" id="MobiDB-lite"/>
    </source>
</evidence>